<dbReference type="EMBL" id="NCUY01000032">
    <property type="protein sequence ID" value="ORO77020.1"/>
    <property type="molecule type" value="Genomic_DNA"/>
</dbReference>
<feature type="region of interest" description="Disordered" evidence="5">
    <location>
        <begin position="54"/>
        <end position="121"/>
    </location>
</feature>
<dbReference type="InterPro" id="IPR005877">
    <property type="entry name" value="YSIRK_signal_dom"/>
</dbReference>
<sequence>MFFQDRKIKYSIRKLSVATVSLAIGFLFAPAVMGAAQVAQADELTATEQVENKAENQVSVGSSATEQAESQKESQVALKSAAPAATETSQATDSTAFKNAQPATGASQPAAATAQPASANASLNKSTLENYLKNLRSKDFSSKTDDSLEILNGVMTAADGVLQTATKQEEIDKVYRNLVNFVNSGLRDKNPKVIPDKDKTPRSALYWFESATPGKTVPFGLNYLKPEDTTIYKKGDKVKAIQPTETTYVEYDGSGRWTFKGYDHDSQVIGKDDVFFTGKWEFTPTPYKATYRAVNGSPGKTPPPYVANWSPEDRRRFAEGEVVKAQEFHYVFYTSEEFPNRKGYWALTGFDAPSKVANNGDVEFVGTWKYFEDVTVSYKPMNQHDFENFYHLPSSPKTSRDEYKLPLPKEIKDLESKLYDYKLSLNQFDKRDEHLPQDILDTVAALLRYDEAQNLYKPFYDAENEGNWTFEEDVVDLTFSRELERAATYGEIPKVTIPLEFVFKGVPRKPTYEFLSGTAGKALPAEINNLKPVDMPEWEYAKRKQYPKGEMVQSVRPTQESYYDAVNKGTWTFTGYDFTEKPVSEWDHKGWNLKFTGTWTFVADKYSENYEFVSSDPSRSLPAAVKALMPSNTNTYDNGETVFAEYPRETTYMDFDNEGTWKFDGYDANSKVVNQDKVLFTGKWSFTPHRDKTVSFDFVSDTPGKAIPDDLKAQIPASITTSPKDYSDNVRYVIESFYTYTDDDNDGTWKFIAPKKIEKPSDDEDSTYTLHWVFEPTKHSVYYDFYTDSKDDSGQTIYPPSTLYDLITYEREFVKGEKARVKMPSKTRFEDPDGRGTWVFDDYYEDDNTTISSRVKTVGTEDVRFRGRWILVPTNQSDMIYRVEYKFTNSTPAYPLPNKIRDMLPAGTDFVARADDYKDASKLDTTTVTVPTGTWIFHGFDADKYGKAIAGTKVKTITGSWSFTPNGVDYQFQSTNPAFALPDHITKLTPKNPYDYKLYPKEILAEQPSETTYVDTANKVTWTFAGYDKEKIVVAEGRQTFLGSWVPTPNPEYVFKSSDARVPLPQSILGMMPSDEASYKVGDTIVAKQPAKESVAEEEKDYVWTFKGYDQKNVTYNGKRVTFTGIWEVTPRPHHVSYTFVSVTSGVDLPEFIQKKAPKDSSSYYNTQKVVPEELTTTTYKDDVNDGTWTFVGYDAKSKIVKKADLTFTGKWKFEANKYQATYHFESETAGKSLPAAITALTPSDSARYVKGASVFAQQPSQTTYTDAVNDGTWTFKGYDAASAVVNKADVEFVGKWAFEANKYQATYRFESETAGKVLPAAIAALTPSDSATYVNGASVSAQQPSQTTYTDAVNDGTWTFKGYDAASAIINKAKVEFVGKWAFEANKYQASYRFESATAGKTLPAAIAALTPSDSATYVNGASVSAQQPSQTTYTDPVNDGTWTFKGYDAASAVVNKANVEFVGKWSFEAKKYQATYRFESETAGKSLSAAIAALTPSDSATYVNGASVSAQQPSQTTYTDTVNDGTWTFKGYDAASAVVNKADVEFVGKWAFEANKYQATYRFESETAGKALPAAIAALTPSDSATYVNGVSVSAQQPSQTTYTDTVNDGTWTFKGYDAGNAVVNKADVEFVGKWAFEANKYQATYRFESATSGKALPAAIAALTPSDSATYVNGASVSAQQPSQTTYTDTVNDGTWTFKGYDAASAVVNKSDVEFVGKWAFEANKYQATYSFASATAGKALPAAITALTPSDSATYVNGNSVSAQQPSQTTYTDTENDGTWTFKGYDAASAVVNKADVEFVGKWAFEANKYQATYSFASATAGKQLPAAIAALTPSDSATYVNGASVSAQQPSQTTYTDAVNDGTWTFKGYDAVSAVVNKSNVEFVGTWAFEANKYQASYRFESATAGKVLPAAIAALTPSDSATYVNGASVSAQQPSQTTYTDAVNDGTWTFKGYDAANAVVNKANVEFVGTWAFEANKYQASYRFESETAGKVLPAAIAALTPSDSATYVNGASVSAQQPSQTTYTDAVNDGIWTFKGYDAASAVVNKANVEFVGKWSFEAKKYQATYRFESETAGKSLSAAIAALTPSDSATYVNGASVSAQQPSQTTYTDTVNDGTWTFKGYDAASAVVNKANVEFVGKWSFEAKKYQATYRFASATAGKSLPAAIAALTPSDSATYVNGASVSAQQPSQTTYTDAVNDGTWTFKGYDAASAVVNKANVEFVGKWSFEANKYQATYRFESATAGQSLPAAIAALTPSDSATYENGDTVSAQQPSQTTYTDSVNDGTWTFKDYDADSAVVNKSDVEFVGKWEFKANPTNAETYTPQVTEETIKVGQTPDLTDNVTNLPSLPAGTKVVDITPAGQIDTTKPGTYTGKVRVDYPDGSSTEVSVPVNVLPAPVTETYQVTYRFESATADNNLPAEVLSLLPQSGTYTTSSSAAIAFVPEAPMPVEVAVANGTWTFLGYQEVEEGANLTFVGKWIFEAKQDPSPQPQPAPTPQPQPVPQPVPQPNPVPPVKLGEEQGADNNQVNRLQPRKPEENPPAQSPAGEKEKQATLPNTGSTAPLSLTGLMTSSLLAGLAALLLGRKREDD</sequence>
<keyword evidence="4" id="KW-0572">Peptidoglycan-anchor</keyword>
<feature type="domain" description="Gram-positive cocci surface proteins LPxTG" evidence="7">
    <location>
        <begin position="2562"/>
        <end position="2597"/>
    </location>
</feature>
<dbReference type="Pfam" id="PF08428">
    <property type="entry name" value="Rib"/>
    <property type="match status" value="1"/>
</dbReference>
<evidence type="ECO:0000259" key="7">
    <source>
        <dbReference type="PROSITE" id="PS50847"/>
    </source>
</evidence>
<feature type="chain" id="PRO_5012778181" evidence="6">
    <location>
        <begin position="42"/>
        <end position="2597"/>
    </location>
</feature>
<dbReference type="OrthoDB" id="2237794at2"/>
<protein>
    <submittedName>
        <fullName evidence="8">Peptidase</fullName>
    </submittedName>
</protein>
<evidence type="ECO:0000256" key="3">
    <source>
        <dbReference type="ARBA" id="ARBA00022729"/>
    </source>
</evidence>
<keyword evidence="3 6" id="KW-0732">Signal</keyword>
<feature type="compositionally biased region" description="Polar residues" evidence="5">
    <location>
        <begin position="2561"/>
        <end position="2570"/>
    </location>
</feature>
<feature type="compositionally biased region" description="Polar residues" evidence="5">
    <location>
        <begin position="55"/>
        <end position="68"/>
    </location>
</feature>
<keyword evidence="1" id="KW-0134">Cell wall</keyword>
<feature type="region of interest" description="Disordered" evidence="5">
    <location>
        <begin position="2491"/>
        <end position="2572"/>
    </location>
</feature>
<accession>A0A1X1IV87</accession>
<name>A0A1X1IV87_STROR</name>
<evidence type="ECO:0000313" key="8">
    <source>
        <dbReference type="EMBL" id="ORO77020.1"/>
    </source>
</evidence>
<dbReference type="Proteomes" id="UP000193326">
    <property type="component" value="Unassembled WGS sequence"/>
</dbReference>
<organism evidence="8 9">
    <name type="scientific">Streptococcus oralis subsp. dentisani</name>
    <dbReference type="NCBI Taxonomy" id="1458253"/>
    <lineage>
        <taxon>Bacteria</taxon>
        <taxon>Bacillati</taxon>
        <taxon>Bacillota</taxon>
        <taxon>Bacilli</taxon>
        <taxon>Lactobacillales</taxon>
        <taxon>Streptococcaceae</taxon>
        <taxon>Streptococcus</taxon>
    </lineage>
</organism>
<keyword evidence="2" id="KW-0964">Secreted</keyword>
<dbReference type="InterPro" id="IPR012706">
    <property type="entry name" value="Rib_alpha_Esp_rpt"/>
</dbReference>
<dbReference type="PANTHER" id="PTHR48148:SF3">
    <property type="entry name" value="KERATINOCYTE PROLINE-RICH PROTEIN"/>
    <property type="match status" value="1"/>
</dbReference>
<dbReference type="InterPro" id="IPR041030">
    <property type="entry name" value="SHIRT"/>
</dbReference>
<evidence type="ECO:0000256" key="5">
    <source>
        <dbReference type="SAM" id="MobiDB-lite"/>
    </source>
</evidence>
<feature type="compositionally biased region" description="Low complexity" evidence="5">
    <location>
        <begin position="100"/>
        <end position="121"/>
    </location>
</feature>
<comment type="caution">
    <text evidence="8">The sequence shown here is derived from an EMBL/GenBank/DDBJ whole genome shotgun (WGS) entry which is preliminary data.</text>
</comment>
<feature type="signal peptide" evidence="6">
    <location>
        <begin position="1"/>
        <end position="41"/>
    </location>
</feature>
<dbReference type="PANTHER" id="PTHR48148">
    <property type="entry name" value="KERATINOCYTE PROLINE-RICH PROTEIN"/>
    <property type="match status" value="1"/>
</dbReference>
<feature type="compositionally biased region" description="Polar residues" evidence="5">
    <location>
        <begin position="86"/>
        <end position="98"/>
    </location>
</feature>
<reference evidence="8 9" key="1">
    <citation type="journal article" date="2016" name="Eur. J. Clin. Microbiol. Infect. Dis.">
        <title>Whole genome sequencing as a tool for phylogenetic analysis of clinical strains of Mitis group streptococci.</title>
        <authorList>
            <person name="Rasmussen L.H."/>
            <person name="Dargis R."/>
            <person name="Hojholt K."/>
            <person name="Christensen J.J."/>
            <person name="Skovgaard O."/>
            <person name="Justesen U.S."/>
            <person name="Rosenvinge F.S."/>
            <person name="Moser C."/>
            <person name="Lukjancenko O."/>
            <person name="Rasmussen S."/>
            <person name="Nielsen X.C."/>
        </authorList>
    </citation>
    <scope>NUCLEOTIDE SEQUENCE [LARGE SCALE GENOMIC DNA]</scope>
    <source>
        <strain evidence="8 9">RH_70047_11</strain>
    </source>
</reference>
<gene>
    <name evidence="8" type="ORF">B7707_08705</name>
</gene>
<dbReference type="NCBIfam" id="TIGR02331">
    <property type="entry name" value="rib_alpha"/>
    <property type="match status" value="1"/>
</dbReference>
<dbReference type="InterPro" id="IPR059115">
    <property type="entry name" value="Rib"/>
</dbReference>
<dbReference type="RefSeq" id="WP_084946292.1">
    <property type="nucleotide sequence ID" value="NZ_NCUY01000032.1"/>
</dbReference>
<dbReference type="NCBIfam" id="TIGR01167">
    <property type="entry name" value="LPXTG_anchor"/>
    <property type="match status" value="1"/>
</dbReference>
<dbReference type="InterPro" id="IPR019931">
    <property type="entry name" value="LPXTG_anchor"/>
</dbReference>
<proteinExistence type="predicted"/>
<evidence type="ECO:0000256" key="6">
    <source>
        <dbReference type="SAM" id="SignalP"/>
    </source>
</evidence>
<evidence type="ECO:0000313" key="9">
    <source>
        <dbReference type="Proteomes" id="UP000193326"/>
    </source>
</evidence>
<dbReference type="Pfam" id="PF18655">
    <property type="entry name" value="SHIRT"/>
    <property type="match status" value="22"/>
</dbReference>
<evidence type="ECO:0000256" key="1">
    <source>
        <dbReference type="ARBA" id="ARBA00022512"/>
    </source>
</evidence>
<dbReference type="PROSITE" id="PS50847">
    <property type="entry name" value="GRAM_POS_ANCHORING"/>
    <property type="match status" value="1"/>
</dbReference>
<feature type="compositionally biased region" description="Pro residues" evidence="5">
    <location>
        <begin position="2495"/>
        <end position="2521"/>
    </location>
</feature>
<evidence type="ECO:0000256" key="2">
    <source>
        <dbReference type="ARBA" id="ARBA00022525"/>
    </source>
</evidence>
<evidence type="ECO:0000256" key="4">
    <source>
        <dbReference type="ARBA" id="ARBA00023088"/>
    </source>
</evidence>
<dbReference type="NCBIfam" id="TIGR01168">
    <property type="entry name" value="YSIRK_signal"/>
    <property type="match status" value="1"/>
</dbReference>